<dbReference type="PRINTS" id="PR00320">
    <property type="entry name" value="GPROTEINBRPT"/>
</dbReference>
<keyword evidence="4" id="KW-0677">Repeat</keyword>
<dbReference type="PROSITE" id="PS00678">
    <property type="entry name" value="WD_REPEATS_1"/>
    <property type="match status" value="2"/>
</dbReference>
<dbReference type="GO" id="GO:0043021">
    <property type="term" value="F:ribonucleoprotein complex binding"/>
    <property type="evidence" value="ECO:0007669"/>
    <property type="project" value="UniProtKB-UniRule"/>
</dbReference>
<dbReference type="PANTHER" id="PTHR19855">
    <property type="entry name" value="WD40 REPEAT PROTEIN 12, 37"/>
    <property type="match status" value="1"/>
</dbReference>
<dbReference type="GO" id="GO:0070545">
    <property type="term" value="C:PeBoW complex"/>
    <property type="evidence" value="ECO:0007669"/>
    <property type="project" value="TreeGrafter"/>
</dbReference>
<evidence type="ECO:0000256" key="4">
    <source>
        <dbReference type="ARBA" id="ARBA00022737"/>
    </source>
</evidence>
<protein>
    <recommendedName>
        <fullName evidence="6">Ribosome biogenesis protein YTM1</fullName>
    </recommendedName>
</protein>
<dbReference type="SMART" id="SM00320">
    <property type="entry name" value="WD40"/>
    <property type="match status" value="7"/>
</dbReference>
<dbReference type="CDD" id="cd00200">
    <property type="entry name" value="WD40"/>
    <property type="match status" value="1"/>
</dbReference>
<comment type="subunit">
    <text evidence="6">Component of the NOP7 complex, composed of ERB1, NOP7 and YTM1. Within the NOP7 complex ERB1 appears to interact directly with NOP7 and YTM1. The NOP7 complex also associates with the 66S pre-ribosome.</text>
</comment>
<feature type="region of interest" description="Disordered" evidence="8">
    <location>
        <begin position="256"/>
        <end position="276"/>
    </location>
</feature>
<evidence type="ECO:0000256" key="6">
    <source>
        <dbReference type="HAMAP-Rule" id="MF_03029"/>
    </source>
</evidence>
<keyword evidence="1 6" id="KW-0690">Ribosome biogenesis</keyword>
<gene>
    <name evidence="6" type="primary">YTM1</name>
    <name evidence="11" type="ORF">K489DRAFT_400162</name>
</gene>
<evidence type="ECO:0000256" key="7">
    <source>
        <dbReference type="PROSITE-ProRule" id="PRU00221"/>
    </source>
</evidence>
<dbReference type="RefSeq" id="XP_033461304.1">
    <property type="nucleotide sequence ID" value="XM_033606984.1"/>
</dbReference>
<sequence length="476" mass="51247">MAMEIDTATVAVAARPSQVRVQLKSRSSDIQLPQETGPILVSTELRRYQLSTLVNRLLETEAPIPLEFLINGQFLRTSLDDFLTQNGVSAETTLQVEYIKALIPPQHVTSYQQDDWVSSVDVLSPSSVHASWTSSKDAGSIQNRILSGSYDGILRVWNMSDEVIATGQGHSASVKSAKFITPTQVVSSGVDRTLRLWKFADATTGQGTLTPTLELFGHKASVDNLAVHAPTSRILSASADCRIGLWSTKKADAPAAPESLLPNANKRRKLSGPNTSTAQRGALSFLEGHQQAVGDVCFDARDPSVAYSASHDHAVKTWDLTTSKCVDTRTTAQSLLAICHLPAHTLLATGGALRYISLVDPRAAATTVSAMTLRGHTNTVTALARDPDSEHQFVSASNDGTCRIWDIRSARTEAGAEKVGDSVFIIDRFKPAAGSSQTKALQGDEDRIFSVCWDREVGIVSGGRDKEIQIHKGASS</sequence>
<feature type="repeat" description="WD" evidence="7">
    <location>
        <begin position="286"/>
        <end position="328"/>
    </location>
</feature>
<comment type="function">
    <text evidence="6">Component of the NOP7 complex, which is required for maturation of the 25S and 5.8S ribosomal RNAs and formation of the 60S ribosome.</text>
</comment>
<keyword evidence="3 7" id="KW-0853">WD repeat</keyword>
<dbReference type="Proteomes" id="UP000504637">
    <property type="component" value="Unplaced"/>
</dbReference>
<dbReference type="InterPro" id="IPR015943">
    <property type="entry name" value="WD40/YVTN_repeat-like_dom_sf"/>
</dbReference>
<dbReference type="Gene3D" id="2.130.10.10">
    <property type="entry name" value="YVTN repeat-like/Quinoprotein amine dehydrogenase"/>
    <property type="match status" value="1"/>
</dbReference>
<dbReference type="InterPro" id="IPR036322">
    <property type="entry name" value="WD40_repeat_dom_sf"/>
</dbReference>
<dbReference type="InterPro" id="IPR028599">
    <property type="entry name" value="WDR12/Ytm1"/>
</dbReference>
<dbReference type="Pfam" id="PF00400">
    <property type="entry name" value="WD40"/>
    <property type="match status" value="5"/>
</dbReference>
<dbReference type="SUPFAM" id="SSF50978">
    <property type="entry name" value="WD40 repeat-like"/>
    <property type="match status" value="1"/>
</dbReference>
<evidence type="ECO:0000313" key="11">
    <source>
        <dbReference type="RefSeq" id="XP_033461304.1"/>
    </source>
</evidence>
<dbReference type="PROSITE" id="PS50294">
    <property type="entry name" value="WD_REPEATS_REGION"/>
    <property type="match status" value="2"/>
</dbReference>
<dbReference type="InterPro" id="IPR012972">
    <property type="entry name" value="NLE"/>
</dbReference>
<keyword evidence="2 6" id="KW-0698">rRNA processing</keyword>
<comment type="subcellular location">
    <subcellularLocation>
        <location evidence="6">Nucleus</location>
        <location evidence="6">Nucleolus</location>
    </subcellularLocation>
    <subcellularLocation>
        <location evidence="6">Nucleus</location>
        <location evidence="6">Nucleoplasm</location>
    </subcellularLocation>
</comment>
<feature type="repeat" description="WD" evidence="7">
    <location>
        <begin position="373"/>
        <end position="415"/>
    </location>
</feature>
<dbReference type="GO" id="GO:0000466">
    <property type="term" value="P:maturation of 5.8S rRNA from tricistronic rRNA transcript (SSU-rRNA, 5.8S rRNA, LSU-rRNA)"/>
    <property type="evidence" value="ECO:0007669"/>
    <property type="project" value="UniProtKB-UniRule"/>
</dbReference>
<feature type="repeat" description="WD" evidence="7">
    <location>
        <begin position="167"/>
        <end position="198"/>
    </location>
</feature>
<reference evidence="11" key="2">
    <citation type="submission" date="2020-04" db="EMBL/GenBank/DDBJ databases">
        <authorList>
            <consortium name="NCBI Genome Project"/>
        </authorList>
    </citation>
    <scope>NUCLEOTIDE SEQUENCE</scope>
    <source>
        <strain evidence="11">CBS 342.82</strain>
    </source>
</reference>
<evidence type="ECO:0000259" key="9">
    <source>
        <dbReference type="Pfam" id="PF08154"/>
    </source>
</evidence>
<feature type="domain" description="NLE" evidence="9">
    <location>
        <begin position="19"/>
        <end position="83"/>
    </location>
</feature>
<dbReference type="PANTHER" id="PTHR19855:SF11">
    <property type="entry name" value="RIBOSOME BIOGENESIS PROTEIN WDR12"/>
    <property type="match status" value="1"/>
</dbReference>
<keyword evidence="5 6" id="KW-0539">Nucleus</keyword>
<organism evidence="11">
    <name type="scientific">Dissoconium aciculare CBS 342.82</name>
    <dbReference type="NCBI Taxonomy" id="1314786"/>
    <lineage>
        <taxon>Eukaryota</taxon>
        <taxon>Fungi</taxon>
        <taxon>Dikarya</taxon>
        <taxon>Ascomycota</taxon>
        <taxon>Pezizomycotina</taxon>
        <taxon>Dothideomycetes</taxon>
        <taxon>Dothideomycetidae</taxon>
        <taxon>Mycosphaerellales</taxon>
        <taxon>Dissoconiaceae</taxon>
        <taxon>Dissoconium</taxon>
    </lineage>
</organism>
<dbReference type="GO" id="GO:0000463">
    <property type="term" value="P:maturation of LSU-rRNA from tricistronic rRNA transcript (SSU-rRNA, 5.8S rRNA, LSU-rRNA)"/>
    <property type="evidence" value="ECO:0007669"/>
    <property type="project" value="UniProtKB-UniRule"/>
</dbReference>
<reference evidence="11" key="1">
    <citation type="submission" date="2020-01" db="EMBL/GenBank/DDBJ databases">
        <authorList>
            <consortium name="DOE Joint Genome Institute"/>
            <person name="Haridas S."/>
            <person name="Albert R."/>
            <person name="Binder M."/>
            <person name="Bloem J."/>
            <person name="Labutti K."/>
            <person name="Salamov A."/>
            <person name="Andreopoulos B."/>
            <person name="Baker S.E."/>
            <person name="Barry K."/>
            <person name="Bills G."/>
            <person name="Bluhm B.H."/>
            <person name="Cannon C."/>
            <person name="Castanera R."/>
            <person name="Culley D.E."/>
            <person name="Daum C."/>
            <person name="Ezra D."/>
            <person name="Gonzalez J.B."/>
            <person name="Henrissat B."/>
            <person name="Kuo A."/>
            <person name="Liang C."/>
            <person name="Lipzen A."/>
            <person name="Lutzoni F."/>
            <person name="Magnuson J."/>
            <person name="Mondo S."/>
            <person name="Nolan M."/>
            <person name="Ohm R."/>
            <person name="Pangilinan J."/>
            <person name="Park H.-J."/>
            <person name="Ramirez L."/>
            <person name="Alfaro M."/>
            <person name="Sun H."/>
            <person name="Tritt A."/>
            <person name="Yoshinaga Y."/>
            <person name="Zwiers L.-H."/>
            <person name="Turgeon B.G."/>
            <person name="Goodwin S.B."/>
            <person name="Spatafora J.W."/>
            <person name="Crous P.W."/>
            <person name="Grigoriev I.V."/>
        </authorList>
    </citation>
    <scope>NUCLEOTIDE SEQUENCE</scope>
    <source>
        <strain evidence="11">CBS 342.82</strain>
    </source>
</reference>
<evidence type="ECO:0000256" key="5">
    <source>
        <dbReference type="ARBA" id="ARBA00023242"/>
    </source>
</evidence>
<dbReference type="Pfam" id="PF08154">
    <property type="entry name" value="NLE"/>
    <property type="match status" value="1"/>
</dbReference>
<dbReference type="HAMAP" id="MF_03029">
    <property type="entry name" value="WDR12"/>
    <property type="match status" value="1"/>
</dbReference>
<feature type="repeat" description="WD" evidence="7">
    <location>
        <begin position="215"/>
        <end position="256"/>
    </location>
</feature>
<evidence type="ECO:0000256" key="2">
    <source>
        <dbReference type="ARBA" id="ARBA00022552"/>
    </source>
</evidence>
<evidence type="ECO:0000256" key="3">
    <source>
        <dbReference type="ARBA" id="ARBA00022574"/>
    </source>
</evidence>
<dbReference type="GO" id="GO:0005654">
    <property type="term" value="C:nucleoplasm"/>
    <property type="evidence" value="ECO:0007669"/>
    <property type="project" value="UniProtKB-SubCell"/>
</dbReference>
<dbReference type="InterPro" id="IPR020472">
    <property type="entry name" value="WD40_PAC1"/>
</dbReference>
<accession>A0A6J3M8R5</accession>
<dbReference type="PROSITE" id="PS50082">
    <property type="entry name" value="WD_REPEATS_2"/>
    <property type="match status" value="4"/>
</dbReference>
<name>A0A6J3M8R5_9PEZI</name>
<keyword evidence="10" id="KW-1185">Reference proteome</keyword>
<evidence type="ECO:0000256" key="8">
    <source>
        <dbReference type="SAM" id="MobiDB-lite"/>
    </source>
</evidence>
<dbReference type="GO" id="GO:0030687">
    <property type="term" value="C:preribosome, large subunit precursor"/>
    <property type="evidence" value="ECO:0007669"/>
    <property type="project" value="UniProtKB-UniRule"/>
</dbReference>
<evidence type="ECO:0000313" key="10">
    <source>
        <dbReference type="Proteomes" id="UP000504637"/>
    </source>
</evidence>
<dbReference type="OrthoDB" id="10251381at2759"/>
<dbReference type="InterPro" id="IPR001680">
    <property type="entry name" value="WD40_rpt"/>
</dbReference>
<dbReference type="AlphaFoldDB" id="A0A6J3M8R5"/>
<comment type="similarity">
    <text evidence="6">Belongs to the WD repeat WDR12/YTM1 family.</text>
</comment>
<evidence type="ECO:0000256" key="1">
    <source>
        <dbReference type="ARBA" id="ARBA00022517"/>
    </source>
</evidence>
<proteinExistence type="inferred from homology"/>
<reference evidence="11" key="3">
    <citation type="submission" date="2025-08" db="UniProtKB">
        <authorList>
            <consortium name="RefSeq"/>
        </authorList>
    </citation>
    <scope>IDENTIFICATION</scope>
    <source>
        <strain evidence="11">CBS 342.82</strain>
    </source>
</reference>
<dbReference type="InterPro" id="IPR019775">
    <property type="entry name" value="WD40_repeat_CS"/>
</dbReference>